<keyword evidence="5" id="KW-1185">Reference proteome</keyword>
<evidence type="ECO:0000313" key="4">
    <source>
        <dbReference type="EMBL" id="MFG6443006.1"/>
    </source>
</evidence>
<protein>
    <submittedName>
        <fullName evidence="4">DUF6538 domain-containing protein</fullName>
    </submittedName>
</protein>
<reference evidence="4 5" key="1">
    <citation type="submission" date="2024-08" db="EMBL/GenBank/DDBJ databases">
        <authorList>
            <person name="Lu H."/>
        </authorList>
    </citation>
    <scope>NUCLEOTIDE SEQUENCE [LARGE SCALE GENOMIC DNA]</scope>
    <source>
        <strain evidence="4 5">LKC17W</strain>
    </source>
</reference>
<dbReference type="Pfam" id="PF20172">
    <property type="entry name" value="DUF6538"/>
    <property type="match status" value="1"/>
</dbReference>
<organism evidence="4 5">
    <name type="scientific">Pelomonas margarita</name>
    <dbReference type="NCBI Taxonomy" id="3299031"/>
    <lineage>
        <taxon>Bacteria</taxon>
        <taxon>Pseudomonadati</taxon>
        <taxon>Pseudomonadota</taxon>
        <taxon>Betaproteobacteria</taxon>
        <taxon>Burkholderiales</taxon>
        <taxon>Sphaerotilaceae</taxon>
        <taxon>Roseateles</taxon>
    </lineage>
</organism>
<evidence type="ECO:0000259" key="3">
    <source>
        <dbReference type="Pfam" id="PF20172"/>
    </source>
</evidence>
<dbReference type="InterPro" id="IPR046668">
    <property type="entry name" value="DUF6538"/>
</dbReference>
<evidence type="ECO:0000313" key="5">
    <source>
        <dbReference type="Proteomes" id="UP001606301"/>
    </source>
</evidence>
<feature type="domain" description="DUF6538" evidence="3">
    <location>
        <begin position="11"/>
        <end position="64"/>
    </location>
</feature>
<keyword evidence="1" id="KW-0233">DNA recombination</keyword>
<feature type="region of interest" description="Disordered" evidence="2">
    <location>
        <begin position="577"/>
        <end position="596"/>
    </location>
</feature>
<proteinExistence type="predicted"/>
<comment type="caution">
    <text evidence="4">The sequence shown here is derived from an EMBL/GenBank/DDBJ whole genome shotgun (WGS) entry which is preliminary data.</text>
</comment>
<gene>
    <name evidence="4" type="ORF">ACG0Z3_20140</name>
</gene>
<dbReference type="CDD" id="cd01184">
    <property type="entry name" value="INT_C_like_1"/>
    <property type="match status" value="1"/>
</dbReference>
<evidence type="ECO:0000256" key="1">
    <source>
        <dbReference type="ARBA" id="ARBA00023172"/>
    </source>
</evidence>
<name>A0ABW7FNT4_9BURK</name>
<sequence length="596" mass="65381">MAAKTSRLAKNRHGTYCLRWIVPAGMRADGSPREIRFSLRTTDPGEARILALEFNLLLERVRAATRAKQRSAGMKAPLTVTIGETQWNIRDGQGRHQFDQLLRDRPELRQALLATVEDGVAPVEAAAALVQQATPAIMSAAHPANPVLLKTAIELFEQSRPTLNGNRRGTASEKRRTMDLLQVHLIARRRPSQLIYVHDIRRDELIDFVTEYAQRPAKACSDGAASKTKPFAHDANGNDGFETLSPRTVIKAIGHLENFYAYAVGKSWVAANPMDAAFHGATEGLRKGAASAKRSNSYQSFTDAELALIFDPVRYLENMRAADDFWSPLIGAYLGARLAEIVTRQASDIRFSPEHGVYLLSVNDDAGAEGGPRARAKNSNSVRHVPLPQALIDLGLIDYVDHVKALGATALFPHRELNDTRQNDPSKHVSRTFGEHLDSIGITSPDKVFHSFRHTVITRLHVHGTPVGDAELIVGHAAQDAHVRLSSASGQFGGQSSTHLKTYVSAGSYAQGSLHARLKAHQENSLHYPLDFERLREAARIVQALTIKKRDGSFVSGWHTNNRVVGQAMLDRLAATPRNAVNRSAAPQPGLRGHTP</sequence>
<dbReference type="Proteomes" id="UP001606301">
    <property type="component" value="Unassembled WGS sequence"/>
</dbReference>
<dbReference type="EMBL" id="JBIGHW010000014">
    <property type="protein sequence ID" value="MFG6443006.1"/>
    <property type="molecule type" value="Genomic_DNA"/>
</dbReference>
<dbReference type="SUPFAM" id="SSF56349">
    <property type="entry name" value="DNA breaking-rejoining enzymes"/>
    <property type="match status" value="1"/>
</dbReference>
<dbReference type="Gene3D" id="1.10.443.10">
    <property type="entry name" value="Intergrase catalytic core"/>
    <property type="match status" value="1"/>
</dbReference>
<dbReference type="InterPro" id="IPR011010">
    <property type="entry name" value="DNA_brk_join_enz"/>
</dbReference>
<accession>A0ABW7FNT4</accession>
<evidence type="ECO:0000256" key="2">
    <source>
        <dbReference type="SAM" id="MobiDB-lite"/>
    </source>
</evidence>
<dbReference type="InterPro" id="IPR013762">
    <property type="entry name" value="Integrase-like_cat_sf"/>
</dbReference>
<dbReference type="RefSeq" id="WP_394400945.1">
    <property type="nucleotide sequence ID" value="NZ_JBIGHW010000014.1"/>
</dbReference>